<keyword evidence="4" id="KW-1185">Reference proteome</keyword>
<keyword evidence="2" id="KW-0732">Signal</keyword>
<comment type="caution">
    <text evidence="3">The sequence shown here is derived from an EMBL/GenBank/DDBJ whole genome shotgun (WGS) entry which is preliminary data.</text>
</comment>
<dbReference type="EMBL" id="PYWC01000016">
    <property type="protein sequence ID" value="PWW78300.1"/>
    <property type="molecule type" value="Genomic_DNA"/>
</dbReference>
<dbReference type="Proteomes" id="UP000246991">
    <property type="component" value="Unassembled WGS sequence"/>
</dbReference>
<reference evidence="3 4" key="1">
    <citation type="submission" date="2018-03" db="EMBL/GenBank/DDBJ databases">
        <title>Genomes of Pezizomycetes fungi and the evolution of truffles.</title>
        <authorList>
            <person name="Murat C."/>
            <person name="Payen T."/>
            <person name="Noel B."/>
            <person name="Kuo A."/>
            <person name="Martin F.M."/>
        </authorList>
    </citation>
    <scope>NUCLEOTIDE SEQUENCE [LARGE SCALE GENOMIC DNA]</scope>
    <source>
        <strain evidence="3">091103-1</strain>
    </source>
</reference>
<name>A0A317SWV0_9PEZI</name>
<sequence length="205" mass="21555">MSRRSISLLSSLLFVLLLFTPAILADGDQQFQDLLRDVPEDRLHAALHDYGGSKFKHVKLAKRQSNTTTASRNTATIPRTTPTTIAATSSSSRSSASPATRVPTTTSSSNEPTTTQPSAATKKKGTTSLTSWSTRTVTGADGTSTYTDVTVVPAPVTDEPTSLPTETPPSTSSDSPDLQRNVGLRVSGGDSVIVAVIAALGFFML</sequence>
<evidence type="ECO:0008006" key="5">
    <source>
        <dbReference type="Google" id="ProtNLM"/>
    </source>
</evidence>
<feature type="chain" id="PRO_5016333020" description="GPI anchored protein" evidence="2">
    <location>
        <begin position="26"/>
        <end position="205"/>
    </location>
</feature>
<feature type="compositionally biased region" description="Polar residues" evidence="1">
    <location>
        <begin position="126"/>
        <end position="146"/>
    </location>
</feature>
<evidence type="ECO:0000256" key="1">
    <source>
        <dbReference type="SAM" id="MobiDB-lite"/>
    </source>
</evidence>
<evidence type="ECO:0000313" key="4">
    <source>
        <dbReference type="Proteomes" id="UP000246991"/>
    </source>
</evidence>
<feature type="compositionally biased region" description="Low complexity" evidence="1">
    <location>
        <begin position="63"/>
        <end position="118"/>
    </location>
</feature>
<gene>
    <name evidence="3" type="ORF">C7212DRAFT_358292</name>
</gene>
<proteinExistence type="predicted"/>
<accession>A0A317SWV0</accession>
<dbReference type="STRING" id="42249.A0A317SWV0"/>
<protein>
    <recommendedName>
        <fullName evidence="5">GPI anchored protein</fullName>
    </recommendedName>
</protein>
<evidence type="ECO:0000256" key="2">
    <source>
        <dbReference type="SAM" id="SignalP"/>
    </source>
</evidence>
<organism evidence="3 4">
    <name type="scientific">Tuber magnatum</name>
    <name type="common">white Piedmont truffle</name>
    <dbReference type="NCBI Taxonomy" id="42249"/>
    <lineage>
        <taxon>Eukaryota</taxon>
        <taxon>Fungi</taxon>
        <taxon>Dikarya</taxon>
        <taxon>Ascomycota</taxon>
        <taxon>Pezizomycotina</taxon>
        <taxon>Pezizomycetes</taxon>
        <taxon>Pezizales</taxon>
        <taxon>Tuberaceae</taxon>
        <taxon>Tuber</taxon>
    </lineage>
</organism>
<feature type="region of interest" description="Disordered" evidence="1">
    <location>
        <begin position="58"/>
        <end position="179"/>
    </location>
</feature>
<feature type="compositionally biased region" description="Low complexity" evidence="1">
    <location>
        <begin position="147"/>
        <end position="178"/>
    </location>
</feature>
<dbReference type="AlphaFoldDB" id="A0A317SWV0"/>
<feature type="signal peptide" evidence="2">
    <location>
        <begin position="1"/>
        <end position="25"/>
    </location>
</feature>
<dbReference type="OrthoDB" id="5427409at2759"/>
<evidence type="ECO:0000313" key="3">
    <source>
        <dbReference type="EMBL" id="PWW78300.1"/>
    </source>
</evidence>